<evidence type="ECO:0000256" key="3">
    <source>
        <dbReference type="ARBA" id="ARBA00023163"/>
    </source>
</evidence>
<evidence type="ECO:0000259" key="4">
    <source>
        <dbReference type="PROSITE" id="PS50043"/>
    </source>
</evidence>
<dbReference type="InterPro" id="IPR016032">
    <property type="entry name" value="Sig_transdc_resp-reg_C-effctor"/>
</dbReference>
<dbReference type="InterPro" id="IPR000792">
    <property type="entry name" value="Tscrpt_reg_LuxR_C"/>
</dbReference>
<dbReference type="PRINTS" id="PR00038">
    <property type="entry name" value="HTHLUXR"/>
</dbReference>
<dbReference type="Gene3D" id="1.10.10.10">
    <property type="entry name" value="Winged helix-like DNA-binding domain superfamily/Winged helix DNA-binding domain"/>
    <property type="match status" value="1"/>
</dbReference>
<feature type="domain" description="HTH luxR-type" evidence="4">
    <location>
        <begin position="9"/>
        <end position="74"/>
    </location>
</feature>
<evidence type="ECO:0000313" key="6">
    <source>
        <dbReference type="Proteomes" id="UP001611548"/>
    </source>
</evidence>
<dbReference type="PROSITE" id="PS50043">
    <property type="entry name" value="HTH_LUXR_2"/>
    <property type="match status" value="1"/>
</dbReference>
<keyword evidence="2" id="KW-0238">DNA-binding</keyword>
<dbReference type="PANTHER" id="PTHR44688">
    <property type="entry name" value="DNA-BINDING TRANSCRIPTIONAL ACTIVATOR DEVR_DOSR"/>
    <property type="match status" value="1"/>
</dbReference>
<dbReference type="InterPro" id="IPR036388">
    <property type="entry name" value="WH-like_DNA-bd_sf"/>
</dbReference>
<keyword evidence="1" id="KW-0805">Transcription regulation</keyword>
<protein>
    <submittedName>
        <fullName evidence="5">Response regulator transcription factor</fullName>
    </submittedName>
</protein>
<dbReference type="CDD" id="cd06170">
    <property type="entry name" value="LuxR_C_like"/>
    <property type="match status" value="1"/>
</dbReference>
<dbReference type="SMART" id="SM00421">
    <property type="entry name" value="HTH_LUXR"/>
    <property type="match status" value="1"/>
</dbReference>
<dbReference type="RefSeq" id="WP_055472058.1">
    <property type="nucleotide sequence ID" value="NZ_JBEZHZ010000007.1"/>
</dbReference>
<dbReference type="PANTHER" id="PTHR44688:SF25">
    <property type="entry name" value="HTH LUXR-TYPE DOMAIN-CONTAINING PROTEIN"/>
    <property type="match status" value="1"/>
</dbReference>
<accession>A0ABW7UKH8</accession>
<dbReference type="SUPFAM" id="SSF46894">
    <property type="entry name" value="C-terminal effector domain of the bipartite response regulators"/>
    <property type="match status" value="1"/>
</dbReference>
<keyword evidence="6" id="KW-1185">Reference proteome</keyword>
<evidence type="ECO:0000256" key="1">
    <source>
        <dbReference type="ARBA" id="ARBA00023015"/>
    </source>
</evidence>
<dbReference type="Pfam" id="PF00196">
    <property type="entry name" value="GerE"/>
    <property type="match status" value="1"/>
</dbReference>
<reference evidence="5 6" key="1">
    <citation type="submission" date="2024-10" db="EMBL/GenBank/DDBJ databases">
        <title>The Natural Products Discovery Center: Release of the First 8490 Sequenced Strains for Exploring Actinobacteria Biosynthetic Diversity.</title>
        <authorList>
            <person name="Kalkreuter E."/>
            <person name="Kautsar S.A."/>
            <person name="Yang D."/>
            <person name="Bader C.D."/>
            <person name="Teijaro C.N."/>
            <person name="Fluegel L."/>
            <person name="Davis C.M."/>
            <person name="Simpson J.R."/>
            <person name="Lauterbach L."/>
            <person name="Steele A.D."/>
            <person name="Gui C."/>
            <person name="Meng S."/>
            <person name="Li G."/>
            <person name="Viehrig K."/>
            <person name="Ye F."/>
            <person name="Su P."/>
            <person name="Kiefer A.F."/>
            <person name="Nichols A."/>
            <person name="Cepeda A.J."/>
            <person name="Yan W."/>
            <person name="Fan B."/>
            <person name="Jiang Y."/>
            <person name="Adhikari A."/>
            <person name="Zheng C.-J."/>
            <person name="Schuster L."/>
            <person name="Cowan T.M."/>
            <person name="Smanski M.J."/>
            <person name="Chevrette M.G."/>
            <person name="De Carvalho L.P.S."/>
            <person name="Shen B."/>
        </authorList>
    </citation>
    <scope>NUCLEOTIDE SEQUENCE [LARGE SCALE GENOMIC DNA]</scope>
    <source>
        <strain evidence="5 6">NPDC020327</strain>
    </source>
</reference>
<proteinExistence type="predicted"/>
<sequence length="80" mass="8816">MRPCSLEPPPDLGKPLTRREAEVLLRVTEGLSNRMIARRLGISEKTVKKHVGAVYAKLGVTCRVEAVLRALEPAHRSGTE</sequence>
<dbReference type="EMBL" id="JBIRWE010000001">
    <property type="protein sequence ID" value="MFI1963160.1"/>
    <property type="molecule type" value="Genomic_DNA"/>
</dbReference>
<evidence type="ECO:0000256" key="2">
    <source>
        <dbReference type="ARBA" id="ARBA00023125"/>
    </source>
</evidence>
<dbReference type="PROSITE" id="PS00622">
    <property type="entry name" value="HTH_LUXR_1"/>
    <property type="match status" value="1"/>
</dbReference>
<dbReference type="Proteomes" id="UP001611548">
    <property type="component" value="Unassembled WGS sequence"/>
</dbReference>
<name>A0ABW7UKH8_9ACTN</name>
<evidence type="ECO:0000313" key="5">
    <source>
        <dbReference type="EMBL" id="MFI1963160.1"/>
    </source>
</evidence>
<keyword evidence="3" id="KW-0804">Transcription</keyword>
<comment type="caution">
    <text evidence="5">The sequence shown here is derived from an EMBL/GenBank/DDBJ whole genome shotgun (WGS) entry which is preliminary data.</text>
</comment>
<gene>
    <name evidence="5" type="ORF">ACH429_03305</name>
</gene>
<organism evidence="5 6">
    <name type="scientific">Streptomyces pathocidini</name>
    <dbReference type="NCBI Taxonomy" id="1650571"/>
    <lineage>
        <taxon>Bacteria</taxon>
        <taxon>Bacillati</taxon>
        <taxon>Actinomycetota</taxon>
        <taxon>Actinomycetes</taxon>
        <taxon>Kitasatosporales</taxon>
        <taxon>Streptomycetaceae</taxon>
        <taxon>Streptomyces</taxon>
    </lineage>
</organism>